<reference evidence="1" key="1">
    <citation type="submission" date="2021-04" db="EMBL/GenBank/DDBJ databases">
        <authorList>
            <person name="Yoon J."/>
        </authorList>
    </citation>
    <scope>NUCLEOTIDE SEQUENCE</scope>
    <source>
        <strain evidence="1">KMU-90</strain>
    </source>
</reference>
<accession>A0A8J8B817</accession>
<dbReference type="PROSITE" id="PS51257">
    <property type="entry name" value="PROKAR_LIPOPROTEIN"/>
    <property type="match status" value="1"/>
</dbReference>
<proteinExistence type="predicted"/>
<dbReference type="AlphaFoldDB" id="A0A8J8B817"/>
<sequence>MKHAVILGLVALTVAGCGRGSGREEILFDGQRFRGSAKAVERSDRSNFVATARPVTASLQGAALAAEYEAIQHCLRYYGTSEIDWTRGPDSIETGPVIDGDSLVLTGVCRDIPG</sequence>
<dbReference type="RefSeq" id="WP_212536249.1">
    <property type="nucleotide sequence ID" value="NZ_JAGTUU010000003.1"/>
</dbReference>
<protein>
    <submittedName>
        <fullName evidence="1">Uncharacterized protein</fullName>
    </submittedName>
</protein>
<organism evidence="1 2">
    <name type="scientific">Thetidibacter halocola</name>
    <dbReference type="NCBI Taxonomy" id="2827239"/>
    <lineage>
        <taxon>Bacteria</taxon>
        <taxon>Pseudomonadati</taxon>
        <taxon>Pseudomonadota</taxon>
        <taxon>Alphaproteobacteria</taxon>
        <taxon>Rhodobacterales</taxon>
        <taxon>Roseobacteraceae</taxon>
        <taxon>Thetidibacter</taxon>
    </lineage>
</organism>
<evidence type="ECO:0000313" key="2">
    <source>
        <dbReference type="Proteomes" id="UP000681356"/>
    </source>
</evidence>
<keyword evidence="2" id="KW-1185">Reference proteome</keyword>
<name>A0A8J8B817_9RHOB</name>
<comment type="caution">
    <text evidence="1">The sequence shown here is derived from an EMBL/GenBank/DDBJ whole genome shotgun (WGS) entry which is preliminary data.</text>
</comment>
<gene>
    <name evidence="1" type="ORF">KB874_09100</name>
</gene>
<evidence type="ECO:0000313" key="1">
    <source>
        <dbReference type="EMBL" id="MBS0124294.1"/>
    </source>
</evidence>
<dbReference type="EMBL" id="JAGTUU010000003">
    <property type="protein sequence ID" value="MBS0124294.1"/>
    <property type="molecule type" value="Genomic_DNA"/>
</dbReference>
<dbReference type="Proteomes" id="UP000681356">
    <property type="component" value="Unassembled WGS sequence"/>
</dbReference>